<accession>A0A8G1XDI1</accession>
<dbReference type="InterPro" id="IPR035994">
    <property type="entry name" value="Nucleoside_phosphorylase_sf"/>
</dbReference>
<dbReference type="SUPFAM" id="SSF53167">
    <property type="entry name" value="Purine and uridine phosphorylases"/>
    <property type="match status" value="1"/>
</dbReference>
<dbReference type="GO" id="GO:0009116">
    <property type="term" value="P:nucleoside metabolic process"/>
    <property type="evidence" value="ECO:0007669"/>
    <property type="project" value="InterPro"/>
</dbReference>
<dbReference type="GO" id="GO:0008930">
    <property type="term" value="F:methylthioadenosine nucleosidase activity"/>
    <property type="evidence" value="ECO:0007669"/>
    <property type="project" value="TreeGrafter"/>
</dbReference>
<sequence>MRPVLVLTAISVEFNAMREHLIDPEWAAHGGTRCETGLLEGTGRPVVLAELGPGNIRTGVLAEQLRTGFDPAAILFTGVAGGLKDDLALGDVVVGDKIYAFEAAKHVPGGEELTRPSAWHPSHLLLQTARHSLRGTEWYGRIKPGRGTVEPAVHIKPIAAGEVLLNAVDSRVRELLHRQFNDAAAIETESAGLAAAAALTGTETLTIRAISDFADGNKSAADATGSQHLAAAHAAAATAAVIAGLPSDEEWGKRPAAAGSEPGEGKPARQYHQVNKAVGKGTVYGVQNGSLTVNLGAGSPDHERG</sequence>
<proteinExistence type="predicted"/>
<name>A0A3N4RS76_9ACTN</name>
<comment type="caution">
    <text evidence="4">The sequence shown here is derived from an EMBL/GenBank/DDBJ whole genome shotgun (WGS) entry which is preliminary data.</text>
</comment>
<protein>
    <submittedName>
        <fullName evidence="4">Nucleoside phosphorylase</fullName>
    </submittedName>
</protein>
<dbReference type="EMBL" id="RKQG01000001">
    <property type="protein sequence ID" value="RPE36233.1"/>
    <property type="molecule type" value="Genomic_DNA"/>
</dbReference>
<evidence type="ECO:0000256" key="1">
    <source>
        <dbReference type="SAM" id="MobiDB-lite"/>
    </source>
</evidence>
<feature type="region of interest" description="Disordered" evidence="1">
    <location>
        <begin position="251"/>
        <end position="270"/>
    </location>
</feature>
<dbReference type="Gene3D" id="3.40.50.1580">
    <property type="entry name" value="Nucleoside phosphorylase domain"/>
    <property type="match status" value="1"/>
</dbReference>
<gene>
    <name evidence="4" type="ORF">EDD38_4602</name>
    <name evidence="3" type="ORF">EDD39_4109</name>
</gene>
<dbReference type="GO" id="GO:0019284">
    <property type="term" value="P:L-methionine salvage from S-adenosylmethionine"/>
    <property type="evidence" value="ECO:0007669"/>
    <property type="project" value="TreeGrafter"/>
</dbReference>
<dbReference type="PANTHER" id="PTHR46832">
    <property type="entry name" value="5'-METHYLTHIOADENOSINE/S-ADENOSYLHOMOCYSTEINE NUCLEOSIDASE"/>
    <property type="match status" value="1"/>
</dbReference>
<dbReference type="Proteomes" id="UP000266906">
    <property type="component" value="Unassembled WGS sequence"/>
</dbReference>
<organism evidence="4 5">
    <name type="scientific">Kitasatospora cineracea</name>
    <dbReference type="NCBI Taxonomy" id="88074"/>
    <lineage>
        <taxon>Bacteria</taxon>
        <taxon>Bacillati</taxon>
        <taxon>Actinomycetota</taxon>
        <taxon>Actinomycetes</taxon>
        <taxon>Kitasatosporales</taxon>
        <taxon>Streptomycetaceae</taxon>
        <taxon>Kitasatospora</taxon>
    </lineage>
</organism>
<evidence type="ECO:0000313" key="5">
    <source>
        <dbReference type="Proteomes" id="UP000266906"/>
    </source>
</evidence>
<dbReference type="Pfam" id="PF01048">
    <property type="entry name" value="PNP_UDP_1"/>
    <property type="match status" value="1"/>
</dbReference>
<dbReference type="Proteomes" id="UP000267408">
    <property type="component" value="Unassembled WGS sequence"/>
</dbReference>
<accession>A0A3N4RS76</accession>
<dbReference type="EMBL" id="RJVJ01000001">
    <property type="protein sequence ID" value="ROR45859.1"/>
    <property type="molecule type" value="Genomic_DNA"/>
</dbReference>
<evidence type="ECO:0000313" key="3">
    <source>
        <dbReference type="EMBL" id="ROR45859.1"/>
    </source>
</evidence>
<evidence type="ECO:0000313" key="6">
    <source>
        <dbReference type="Proteomes" id="UP000267408"/>
    </source>
</evidence>
<dbReference type="GO" id="GO:0005829">
    <property type="term" value="C:cytosol"/>
    <property type="evidence" value="ECO:0007669"/>
    <property type="project" value="TreeGrafter"/>
</dbReference>
<dbReference type="PANTHER" id="PTHR46832:SF1">
    <property type="entry name" value="5'-METHYLTHIOADENOSINE_S-ADENOSYLHOMOCYSTEINE NUCLEOSIDASE"/>
    <property type="match status" value="1"/>
</dbReference>
<feature type="domain" description="Nucleoside phosphorylase" evidence="2">
    <location>
        <begin position="4"/>
        <end position="242"/>
    </location>
</feature>
<keyword evidence="5" id="KW-1185">Reference proteome</keyword>
<evidence type="ECO:0000313" key="4">
    <source>
        <dbReference type="EMBL" id="RPE36233.1"/>
    </source>
</evidence>
<dbReference type="GO" id="GO:0008782">
    <property type="term" value="F:adenosylhomocysteine nucleosidase activity"/>
    <property type="evidence" value="ECO:0007669"/>
    <property type="project" value="TreeGrafter"/>
</dbReference>
<dbReference type="InterPro" id="IPR000845">
    <property type="entry name" value="Nucleoside_phosphorylase_d"/>
</dbReference>
<dbReference type="CDD" id="cd09008">
    <property type="entry name" value="MTAN"/>
    <property type="match status" value="1"/>
</dbReference>
<dbReference type="AlphaFoldDB" id="A0A3N4RS76"/>
<evidence type="ECO:0000259" key="2">
    <source>
        <dbReference type="Pfam" id="PF01048"/>
    </source>
</evidence>
<reference evidence="5 6" key="1">
    <citation type="submission" date="2018-11" db="EMBL/GenBank/DDBJ databases">
        <title>Sequencing the genomes of 1000 actinobacteria strains.</title>
        <authorList>
            <person name="Klenk H.-P."/>
        </authorList>
    </citation>
    <scope>NUCLEOTIDE SEQUENCE [LARGE SCALE GENOMIC DNA]</scope>
    <source>
        <strain evidence="3 6">DSM 44780</strain>
        <strain evidence="4 5">DSM 44781</strain>
    </source>
</reference>